<evidence type="ECO:0000313" key="2">
    <source>
        <dbReference type="EMBL" id="SAI06710.1"/>
    </source>
</evidence>
<gene>
    <name evidence="2" type="ORF">SAMEA1982600_01170</name>
</gene>
<reference evidence="2 3" key="1">
    <citation type="submission" date="2016-03" db="EMBL/GenBank/DDBJ databases">
        <authorList>
            <consortium name="Pathogen Informatics"/>
        </authorList>
    </citation>
    <scope>NUCLEOTIDE SEQUENCE [LARGE SCALE GENOMIC DNA]</scope>
    <source>
        <strain evidence="2 3">NCTC13364</strain>
    </source>
</reference>
<dbReference type="PANTHER" id="PTHR35893">
    <property type="entry name" value="INNER MEMBRANE PROTEIN-RELATED"/>
    <property type="match status" value="1"/>
</dbReference>
<dbReference type="AlphaFoldDB" id="A0A157MD46"/>
<accession>A0A157MD46</accession>
<dbReference type="PANTHER" id="PTHR35893:SF3">
    <property type="entry name" value="INNER MEMBRANE PROTEIN"/>
    <property type="match status" value="1"/>
</dbReference>
<dbReference type="InterPro" id="IPR010279">
    <property type="entry name" value="YqjD/ElaB"/>
</dbReference>
<evidence type="ECO:0000259" key="1">
    <source>
        <dbReference type="Pfam" id="PF19029"/>
    </source>
</evidence>
<name>A0A157MD46_9BORD</name>
<dbReference type="GO" id="GO:0043022">
    <property type="term" value="F:ribosome binding"/>
    <property type="evidence" value="ECO:0007669"/>
    <property type="project" value="InterPro"/>
</dbReference>
<feature type="domain" description="DUF883" evidence="1">
    <location>
        <begin position="80"/>
        <end position="108"/>
    </location>
</feature>
<dbReference type="Proteomes" id="UP000077037">
    <property type="component" value="Unassembled WGS sequence"/>
</dbReference>
<sequence length="109" mass="12086">MDLQDRGTPFSDDGMRTLRSRTARQQQWLDELDAILNDSSHTDVETLRARVQAQLGKTRAAFDALSESTTDLAHEARQCAENYVQDRPWQSLGAAAGLGLLVGMLIARN</sequence>
<dbReference type="InterPro" id="IPR043605">
    <property type="entry name" value="DUF883_C"/>
</dbReference>
<protein>
    <submittedName>
        <fullName evidence="2">Bacterial protein of uncharacterized function (DUF883)</fullName>
    </submittedName>
</protein>
<dbReference type="Pfam" id="PF19029">
    <property type="entry name" value="DUF883_C"/>
    <property type="match status" value="1"/>
</dbReference>
<dbReference type="RefSeq" id="WP_066409960.1">
    <property type="nucleotide sequence ID" value="NZ_FKBS01000012.1"/>
</dbReference>
<dbReference type="OrthoDB" id="8664789at2"/>
<organism evidence="2 3">
    <name type="scientific">Bordetella ansorpii</name>
    <dbReference type="NCBI Taxonomy" id="288768"/>
    <lineage>
        <taxon>Bacteria</taxon>
        <taxon>Pseudomonadati</taxon>
        <taxon>Pseudomonadota</taxon>
        <taxon>Betaproteobacteria</taxon>
        <taxon>Burkholderiales</taxon>
        <taxon>Alcaligenaceae</taxon>
        <taxon>Bordetella</taxon>
    </lineage>
</organism>
<proteinExistence type="predicted"/>
<evidence type="ECO:0000313" key="3">
    <source>
        <dbReference type="Proteomes" id="UP000077037"/>
    </source>
</evidence>
<dbReference type="EMBL" id="FKBS01000012">
    <property type="protein sequence ID" value="SAI06710.1"/>
    <property type="molecule type" value="Genomic_DNA"/>
</dbReference>